<keyword evidence="1" id="KW-1133">Transmembrane helix</keyword>
<feature type="transmembrane region" description="Helical" evidence="1">
    <location>
        <begin position="37"/>
        <end position="62"/>
    </location>
</feature>
<dbReference type="KEGG" id="lao:AOX59_07550"/>
<evidence type="ECO:0000313" key="3">
    <source>
        <dbReference type="Proteomes" id="UP000050331"/>
    </source>
</evidence>
<evidence type="ECO:0000256" key="1">
    <source>
        <dbReference type="SAM" id="Phobius"/>
    </source>
</evidence>
<protein>
    <submittedName>
        <fullName evidence="2">Uncharacterized protein</fullName>
    </submittedName>
</protein>
<proteinExistence type="predicted"/>
<dbReference type="Proteomes" id="UP000050331">
    <property type="component" value="Chromosome"/>
</dbReference>
<organism evidence="2 3">
    <name type="scientific">Lentibacillus amyloliquefaciens</name>
    <dbReference type="NCBI Taxonomy" id="1472767"/>
    <lineage>
        <taxon>Bacteria</taxon>
        <taxon>Bacillati</taxon>
        <taxon>Bacillota</taxon>
        <taxon>Bacilli</taxon>
        <taxon>Bacillales</taxon>
        <taxon>Bacillaceae</taxon>
        <taxon>Lentibacillus</taxon>
    </lineage>
</organism>
<sequence>MEFKGSNRKYKKMLMIGLPLSFIIFMLAFTLQDGNEFTFLNVLLFAVGGGMAGGAVGVPIFYMLQGEKKVVITGDEIQLIETKKPKTAKLSNIRDVIKQRNGITIKLNKGKLIINNMHGYPLDDIYEYLNKQLANQKNYG</sequence>
<keyword evidence="1" id="KW-0472">Membrane</keyword>
<reference evidence="2 3" key="1">
    <citation type="submission" date="2016-01" db="EMBL/GenBank/DDBJ databases">
        <title>Complete genome sequence of strain Lentibacillus amyloliquefaciens LAM0015T isolated from saline sediment.</title>
        <authorList>
            <person name="Wang J.-L."/>
            <person name="He M.-X."/>
        </authorList>
    </citation>
    <scope>NUCLEOTIDE SEQUENCE [LARGE SCALE GENOMIC DNA]</scope>
    <source>
        <strain evidence="2 3">LAM0015</strain>
    </source>
</reference>
<dbReference type="EMBL" id="CP013862">
    <property type="protein sequence ID" value="ALX48475.1"/>
    <property type="molecule type" value="Genomic_DNA"/>
</dbReference>
<keyword evidence="3" id="KW-1185">Reference proteome</keyword>
<gene>
    <name evidence="2" type="ORF">AOX59_07550</name>
</gene>
<accession>A0A0U3NP20</accession>
<evidence type="ECO:0000313" key="2">
    <source>
        <dbReference type="EMBL" id="ALX48475.1"/>
    </source>
</evidence>
<dbReference type="AlphaFoldDB" id="A0A0U3NP20"/>
<feature type="transmembrane region" description="Helical" evidence="1">
    <location>
        <begin position="12"/>
        <end position="31"/>
    </location>
</feature>
<keyword evidence="1" id="KW-0812">Transmembrane</keyword>
<name>A0A0U3NP20_9BACI</name>